<comment type="caution">
    <text evidence="8">The sequence shown here is derived from an EMBL/GenBank/DDBJ whole genome shotgun (WGS) entry which is preliminary data.</text>
</comment>
<feature type="domain" description="DNA mismatch repair protein MutS core" evidence="6">
    <location>
        <begin position="151"/>
        <end position="506"/>
    </location>
</feature>
<sequence length="734" mass="85738">MKENRKIASISISRSNNPLVAITLFDTETKIVECYEFIDDHFLTDLFTNIKCLNIQKILVLKGLKEIIQNEIKCEIIEVKRNEFNVEYSQNKIRELKGNSNILEKEINYFLLGALSVLFKEIKEKIIDIKLCKLNDRMCISERTAYALNLVGNDSVYQKIKFTKTKMGADCLLKNILEPLTNIEEIKIRQNFVKHLIDNENTALNLEEILESIPNIESIVNKCNNLIDLESESTINLFLDVFNLICNLINLENFFEKNSFMNNFIFVKKIKKEISELKLEEIKIKFKKFLNVEYKKNGNTFLRTDFINFFEIKNELLEILEKVYFENLDDLNQIIKECFSEEVILVYDKKRGFHLKTNDEKLINSFIKNMNDNSVTNNTILLTESSKFFEKESEQTKENILNNFDLLYFIKKNKTIYFSIMAVEQINKRITDVLEKIILILGKELKEVIKEISDIILCFSNFINGLGMIDMLFSFYVFYLKNDGSFPEFEDTLVFNESMNILLKKGNIKKNNVFSSKVLNFAVITGENCGGKTCYLKMIGINVILSQIGCVVPCKYAKSRIFKKILCKTSDYNDLTLSSFGNELLDTKIILEQCNKDTLILIDELGCNTNLLDGFSLLLTLCRILLEKDCFVFLTTHFKEILFHLSENKKINFLKMNNFVITNGILEESNVIQLAKEYLPNEYCNDFINFKKYFKETNQLKLQKNSFNFLANKILTCNEEKKEELRKKLKDFLE</sequence>
<dbReference type="Gene3D" id="3.40.50.300">
    <property type="entry name" value="P-loop containing nucleotide triphosphate hydrolases"/>
    <property type="match status" value="1"/>
</dbReference>
<evidence type="ECO:0000259" key="7">
    <source>
        <dbReference type="SMART" id="SM00534"/>
    </source>
</evidence>
<name>A0A437AI84_9MICR</name>
<evidence type="ECO:0000313" key="8">
    <source>
        <dbReference type="EMBL" id="RVD90913.1"/>
    </source>
</evidence>
<dbReference type="GO" id="GO:0030983">
    <property type="term" value="F:mismatched DNA binding"/>
    <property type="evidence" value="ECO:0007669"/>
    <property type="project" value="InterPro"/>
</dbReference>
<dbReference type="VEuPathDB" id="MicrosporidiaDB:TUBRATIS_26530"/>
<dbReference type="GO" id="GO:0005524">
    <property type="term" value="F:ATP binding"/>
    <property type="evidence" value="ECO:0007669"/>
    <property type="project" value="UniProtKB-KW"/>
</dbReference>
<dbReference type="Proteomes" id="UP000282876">
    <property type="component" value="Unassembled WGS sequence"/>
</dbReference>
<accession>A0A437AI84</accession>
<dbReference type="SUPFAM" id="SSF48334">
    <property type="entry name" value="DNA repair protein MutS, domain III"/>
    <property type="match status" value="1"/>
</dbReference>
<evidence type="ECO:0000313" key="9">
    <source>
        <dbReference type="Proteomes" id="UP000282876"/>
    </source>
</evidence>
<dbReference type="SUPFAM" id="SSF52540">
    <property type="entry name" value="P-loop containing nucleoside triphosphate hydrolases"/>
    <property type="match status" value="1"/>
</dbReference>
<keyword evidence="5" id="KW-0469">Meiosis</keyword>
<dbReference type="Gene3D" id="1.10.1420.10">
    <property type="match status" value="1"/>
</dbReference>
<evidence type="ECO:0000256" key="3">
    <source>
        <dbReference type="ARBA" id="ARBA00022840"/>
    </source>
</evidence>
<comment type="similarity">
    <text evidence="1">Belongs to the DNA mismatch repair MutS family.</text>
</comment>
<dbReference type="STRING" id="291195.A0A437AI84"/>
<dbReference type="InterPro" id="IPR007696">
    <property type="entry name" value="DNA_mismatch_repair_MutS_core"/>
</dbReference>
<dbReference type="Pfam" id="PF05192">
    <property type="entry name" value="MutS_III"/>
    <property type="match status" value="1"/>
</dbReference>
<dbReference type="Pfam" id="PF00488">
    <property type="entry name" value="MutS_V"/>
    <property type="match status" value="1"/>
</dbReference>
<keyword evidence="9" id="KW-1185">Reference proteome</keyword>
<dbReference type="GO" id="GO:0006298">
    <property type="term" value="P:mismatch repair"/>
    <property type="evidence" value="ECO:0007669"/>
    <property type="project" value="InterPro"/>
</dbReference>
<dbReference type="GO" id="GO:0005634">
    <property type="term" value="C:nucleus"/>
    <property type="evidence" value="ECO:0007669"/>
    <property type="project" value="TreeGrafter"/>
</dbReference>
<evidence type="ECO:0000256" key="4">
    <source>
        <dbReference type="ARBA" id="ARBA00023125"/>
    </source>
</evidence>
<dbReference type="InterPro" id="IPR036187">
    <property type="entry name" value="DNA_mismatch_repair_MutS_sf"/>
</dbReference>
<dbReference type="Gene3D" id="3.30.420.110">
    <property type="entry name" value="MutS, connector domain"/>
    <property type="match status" value="1"/>
</dbReference>
<dbReference type="InterPro" id="IPR036678">
    <property type="entry name" value="MutS_con_dom_sf"/>
</dbReference>
<keyword evidence="4" id="KW-0238">DNA-binding</keyword>
<keyword evidence="3" id="KW-0067">ATP-binding</keyword>
<dbReference type="AlphaFoldDB" id="A0A437AI84"/>
<dbReference type="InterPro" id="IPR000432">
    <property type="entry name" value="DNA_mismatch_repair_MutS_C"/>
</dbReference>
<dbReference type="SMART" id="SM00534">
    <property type="entry name" value="MUTSac"/>
    <property type="match status" value="1"/>
</dbReference>
<feature type="domain" description="DNA mismatch repair proteins mutS family" evidence="7">
    <location>
        <begin position="519"/>
        <end position="692"/>
    </location>
</feature>
<keyword evidence="2" id="KW-0547">Nucleotide-binding</keyword>
<proteinExistence type="inferred from homology"/>
<evidence type="ECO:0000259" key="6">
    <source>
        <dbReference type="SMART" id="SM00533"/>
    </source>
</evidence>
<dbReference type="PANTHER" id="PTHR11361:SF21">
    <property type="entry name" value="MUTS PROTEIN HOMOLOG 4"/>
    <property type="match status" value="1"/>
</dbReference>
<dbReference type="SMART" id="SM00533">
    <property type="entry name" value="MUTSd"/>
    <property type="match status" value="1"/>
</dbReference>
<dbReference type="GO" id="GO:0007131">
    <property type="term" value="P:reciprocal meiotic recombination"/>
    <property type="evidence" value="ECO:0007669"/>
    <property type="project" value="TreeGrafter"/>
</dbReference>
<evidence type="ECO:0000256" key="2">
    <source>
        <dbReference type="ARBA" id="ARBA00022741"/>
    </source>
</evidence>
<organism evidence="8 9">
    <name type="scientific">Tubulinosema ratisbonensis</name>
    <dbReference type="NCBI Taxonomy" id="291195"/>
    <lineage>
        <taxon>Eukaryota</taxon>
        <taxon>Fungi</taxon>
        <taxon>Fungi incertae sedis</taxon>
        <taxon>Microsporidia</taxon>
        <taxon>Tubulinosematoidea</taxon>
        <taxon>Tubulinosematidae</taxon>
        <taxon>Tubulinosema</taxon>
    </lineage>
</organism>
<evidence type="ECO:0000256" key="1">
    <source>
        <dbReference type="ARBA" id="ARBA00006271"/>
    </source>
</evidence>
<dbReference type="PANTHER" id="PTHR11361">
    <property type="entry name" value="DNA MISMATCH REPAIR PROTEIN MUTS FAMILY MEMBER"/>
    <property type="match status" value="1"/>
</dbReference>
<dbReference type="EMBL" id="RCSS01000722">
    <property type="protein sequence ID" value="RVD90913.1"/>
    <property type="molecule type" value="Genomic_DNA"/>
</dbReference>
<protein>
    <submittedName>
        <fullName evidence="8">DNA mismatch repair MSH4</fullName>
    </submittedName>
</protein>
<evidence type="ECO:0000256" key="5">
    <source>
        <dbReference type="ARBA" id="ARBA00023254"/>
    </source>
</evidence>
<reference evidence="8 9" key="1">
    <citation type="submission" date="2018-10" db="EMBL/GenBank/DDBJ databases">
        <title>Draft genome sequence of the microsporidian Tubulinosema ratisbonensis.</title>
        <authorList>
            <person name="Polonais V."/>
            <person name="Peyretaillade E."/>
            <person name="Niehus S."/>
            <person name="Wawrzyniak I."/>
            <person name="Franchet A."/>
            <person name="Gaspin C."/>
            <person name="Reichstadt M."/>
            <person name="Belser C."/>
            <person name="Labadie K."/>
            <person name="Delbac F."/>
            <person name="Ferrandon D."/>
        </authorList>
    </citation>
    <scope>NUCLEOTIDE SEQUENCE [LARGE SCALE GENOMIC DNA]</scope>
    <source>
        <strain evidence="8 9">Franzen</strain>
    </source>
</reference>
<dbReference type="OrthoDB" id="2195817at2759"/>
<dbReference type="InterPro" id="IPR027417">
    <property type="entry name" value="P-loop_NTPase"/>
</dbReference>
<dbReference type="InterPro" id="IPR045076">
    <property type="entry name" value="MutS"/>
</dbReference>
<gene>
    <name evidence="8" type="ORF">TUBRATIS_26530</name>
</gene>
<dbReference type="GO" id="GO:0140664">
    <property type="term" value="F:ATP-dependent DNA damage sensor activity"/>
    <property type="evidence" value="ECO:0007669"/>
    <property type="project" value="InterPro"/>
</dbReference>